<dbReference type="SMART" id="SM00267">
    <property type="entry name" value="GGDEF"/>
    <property type="match status" value="1"/>
</dbReference>
<dbReference type="Proteomes" id="UP000006334">
    <property type="component" value="Unassembled WGS sequence"/>
</dbReference>
<evidence type="ECO:0000259" key="3">
    <source>
        <dbReference type="PROSITE" id="PS50883"/>
    </source>
</evidence>
<dbReference type="SUPFAM" id="SSF141868">
    <property type="entry name" value="EAL domain-like"/>
    <property type="match status" value="1"/>
</dbReference>
<evidence type="ECO:0000256" key="2">
    <source>
        <dbReference type="ARBA" id="ARBA00022636"/>
    </source>
</evidence>
<dbReference type="SMART" id="SM00052">
    <property type="entry name" value="EAL"/>
    <property type="match status" value="1"/>
</dbReference>
<dbReference type="EMBL" id="BAEN01000022">
    <property type="protein sequence ID" value="GAC13633.1"/>
    <property type="molecule type" value="Genomic_DNA"/>
</dbReference>
<comment type="caution">
    <text evidence="5">The sequence shown here is derived from an EMBL/GenBank/DDBJ whole genome shotgun (WGS) entry which is preliminary data.</text>
</comment>
<sequence>MQQSLIQALGIIDCTILKRESNRQFQLLHCNEQWFYALAPEAIGHETFEFAGNSPFLEDFFIDAEDFWQIGNDGQIQSGIWTEQSKDRLLRLEAIAAVAKGESYLIINNLEVEYERQQNTLQVARELLISNDKMLAQHEYIHERLDQVLRQNQTLQSLHEPIKRVIENAEFGVIITDASITPINQNPNAYLLLETTDNEFEETPFEIMIKLFKHQCAEYERVFDTASRWHGELFWHKPPYSSKWLKLALYPVKDANEKVCNWIFIFSDVSRIKYLMQRNEKLSLYDNVTSLPNRQFFWQKLEKQIEQEKPFFVVYLDVKQFKQINELHGHQAGDQILVELANRIQQCLSESDLCARIGGNEFGMIISGTNDQTICSDLVQRLIESAELPLYTDSKQKVQVSLSLGAAHFPSDASDSEELMKFADLAMFSAKKGSKSKLRFYSKALKEESMRRLELENALRKAIDENQFELFLQPIMNLATGVITKAEALIRWRMPDGSYTSPDQFIPLAEQTGLIIPIGKWVLSRAVEMVKVVLQHQPDLKVSVNISPRQIADRQLFEFVSKVIDHSGIPAQNIELELTEGVLIDSYDRVKKLLEQVRDIGISTSIDDFGTGYSSLSYLQKLPIDNLKIDRSFVYDLEQNENDKAIVLAVIAMARSLKLGVIAEGVENQYQADFLLDNKCDIAQGYLFSKPLPFEQFCDLLIAQKHAKKT</sequence>
<organism evidence="5 6">
    <name type="scientific">Aliiglaciecola lipolytica E3</name>
    <dbReference type="NCBI Taxonomy" id="1127673"/>
    <lineage>
        <taxon>Bacteria</taxon>
        <taxon>Pseudomonadati</taxon>
        <taxon>Pseudomonadota</taxon>
        <taxon>Gammaproteobacteria</taxon>
        <taxon>Alteromonadales</taxon>
        <taxon>Alteromonadaceae</taxon>
        <taxon>Aliiglaciecola</taxon>
    </lineage>
</organism>
<dbReference type="eggNOG" id="COG5001">
    <property type="taxonomic scope" value="Bacteria"/>
</dbReference>
<dbReference type="Pfam" id="PF00563">
    <property type="entry name" value="EAL"/>
    <property type="match status" value="1"/>
</dbReference>
<feature type="domain" description="EAL" evidence="3">
    <location>
        <begin position="452"/>
        <end position="705"/>
    </location>
</feature>
<evidence type="ECO:0000313" key="5">
    <source>
        <dbReference type="EMBL" id="GAC13633.1"/>
    </source>
</evidence>
<dbReference type="Gene3D" id="3.30.70.270">
    <property type="match status" value="1"/>
</dbReference>
<dbReference type="InterPro" id="IPR052155">
    <property type="entry name" value="Biofilm_reg_signaling"/>
</dbReference>
<dbReference type="Pfam" id="PF00990">
    <property type="entry name" value="GGDEF"/>
    <property type="match status" value="1"/>
</dbReference>
<dbReference type="GO" id="GO:0071111">
    <property type="term" value="F:cyclic-guanylate-specific phosphodiesterase activity"/>
    <property type="evidence" value="ECO:0007669"/>
    <property type="project" value="UniProtKB-EC"/>
</dbReference>
<dbReference type="STRING" id="1127673.GLIP_0991"/>
<gene>
    <name evidence="5" type="ORF">GLIP_0991</name>
</gene>
<dbReference type="FunFam" id="3.20.20.450:FF:000001">
    <property type="entry name" value="Cyclic di-GMP phosphodiesterase yahA"/>
    <property type="match status" value="1"/>
</dbReference>
<name>K6YAE3_9ALTE</name>
<keyword evidence="6" id="KW-1185">Reference proteome</keyword>
<dbReference type="PANTHER" id="PTHR44757">
    <property type="entry name" value="DIGUANYLATE CYCLASE DGCP"/>
    <property type="match status" value="1"/>
</dbReference>
<dbReference type="InterPro" id="IPR029787">
    <property type="entry name" value="Nucleotide_cyclase"/>
</dbReference>
<dbReference type="SUPFAM" id="SSF55073">
    <property type="entry name" value="Nucleotide cyclase"/>
    <property type="match status" value="1"/>
</dbReference>
<dbReference type="RefSeq" id="WP_008843450.1">
    <property type="nucleotide sequence ID" value="NZ_BAEN01000022.1"/>
</dbReference>
<dbReference type="AlphaFoldDB" id="K6YAE3"/>
<dbReference type="NCBIfam" id="TIGR00254">
    <property type="entry name" value="GGDEF"/>
    <property type="match status" value="1"/>
</dbReference>
<evidence type="ECO:0000259" key="4">
    <source>
        <dbReference type="PROSITE" id="PS50887"/>
    </source>
</evidence>
<feature type="domain" description="GGDEF" evidence="4">
    <location>
        <begin position="309"/>
        <end position="443"/>
    </location>
</feature>
<dbReference type="InterPro" id="IPR043128">
    <property type="entry name" value="Rev_trsase/Diguanyl_cyclase"/>
</dbReference>
<dbReference type="Gene3D" id="3.30.450.20">
    <property type="entry name" value="PAS domain"/>
    <property type="match status" value="1"/>
</dbReference>
<dbReference type="SUPFAM" id="SSF55785">
    <property type="entry name" value="PYP-like sensor domain (PAS domain)"/>
    <property type="match status" value="1"/>
</dbReference>
<dbReference type="InterPro" id="IPR000160">
    <property type="entry name" value="GGDEF_dom"/>
</dbReference>
<dbReference type="Gene3D" id="3.20.20.450">
    <property type="entry name" value="EAL domain"/>
    <property type="match status" value="1"/>
</dbReference>
<dbReference type="InterPro" id="IPR035919">
    <property type="entry name" value="EAL_sf"/>
</dbReference>
<dbReference type="InterPro" id="IPR035965">
    <property type="entry name" value="PAS-like_dom_sf"/>
</dbReference>
<dbReference type="EC" id="3.1.4.52" evidence="1"/>
<dbReference type="PROSITE" id="PS50883">
    <property type="entry name" value="EAL"/>
    <property type="match status" value="1"/>
</dbReference>
<evidence type="ECO:0000313" key="6">
    <source>
        <dbReference type="Proteomes" id="UP000006334"/>
    </source>
</evidence>
<dbReference type="CDD" id="cd01948">
    <property type="entry name" value="EAL"/>
    <property type="match status" value="1"/>
</dbReference>
<reference evidence="5 6" key="1">
    <citation type="journal article" date="2017" name="Antonie Van Leeuwenhoek">
        <title>Rhizobium rhizosphaerae sp. nov., a novel species isolated from rice rhizosphere.</title>
        <authorList>
            <person name="Zhao J.J."/>
            <person name="Zhang J."/>
            <person name="Zhang R.J."/>
            <person name="Zhang C.W."/>
            <person name="Yin H.Q."/>
            <person name="Zhang X.X."/>
        </authorList>
    </citation>
    <scope>NUCLEOTIDE SEQUENCE [LARGE SCALE GENOMIC DNA]</scope>
    <source>
        <strain evidence="5 6">E3</strain>
    </source>
</reference>
<protein>
    <recommendedName>
        <fullName evidence="1">cyclic-guanylate-specific phosphodiesterase</fullName>
        <ecNumber evidence="1">3.1.4.52</ecNumber>
    </recommendedName>
</protein>
<keyword evidence="2" id="KW-0973">c-di-GMP</keyword>
<dbReference type="CDD" id="cd01949">
    <property type="entry name" value="GGDEF"/>
    <property type="match status" value="1"/>
</dbReference>
<dbReference type="OrthoDB" id="8553030at2"/>
<dbReference type="PROSITE" id="PS50887">
    <property type="entry name" value="GGDEF"/>
    <property type="match status" value="1"/>
</dbReference>
<dbReference type="InterPro" id="IPR001633">
    <property type="entry name" value="EAL_dom"/>
</dbReference>
<evidence type="ECO:0000256" key="1">
    <source>
        <dbReference type="ARBA" id="ARBA00012282"/>
    </source>
</evidence>
<dbReference type="PANTHER" id="PTHR44757:SF2">
    <property type="entry name" value="BIOFILM ARCHITECTURE MAINTENANCE PROTEIN MBAA"/>
    <property type="match status" value="1"/>
</dbReference>
<accession>K6YAE3</accession>
<proteinExistence type="predicted"/>